<dbReference type="InterPro" id="IPR036691">
    <property type="entry name" value="Endo/exonu/phosph_ase_sf"/>
</dbReference>
<evidence type="ECO:0000313" key="4">
    <source>
        <dbReference type="Proteomes" id="UP000749559"/>
    </source>
</evidence>
<dbReference type="SUPFAM" id="SSF56219">
    <property type="entry name" value="DNase I-like"/>
    <property type="match status" value="1"/>
</dbReference>
<evidence type="ECO:0000259" key="2">
    <source>
        <dbReference type="Pfam" id="PF03372"/>
    </source>
</evidence>
<feature type="domain" description="Endonuclease/exonuclease/phosphatase" evidence="2">
    <location>
        <begin position="92"/>
        <end position="467"/>
    </location>
</feature>
<evidence type="ECO:0000313" key="3">
    <source>
        <dbReference type="EMBL" id="CAH1792341.1"/>
    </source>
</evidence>
<dbReference type="Proteomes" id="UP000749559">
    <property type="component" value="Unassembled WGS sequence"/>
</dbReference>
<dbReference type="InterPro" id="IPR005135">
    <property type="entry name" value="Endo/exonuclease/phosphatase"/>
</dbReference>
<feature type="non-terminal residue" evidence="3">
    <location>
        <position position="1"/>
    </location>
</feature>
<dbReference type="GO" id="GO:0000175">
    <property type="term" value="F:3'-5'-RNA exonuclease activity"/>
    <property type="evidence" value="ECO:0007669"/>
    <property type="project" value="TreeGrafter"/>
</dbReference>
<name>A0A8S4PLC8_OWEFU</name>
<evidence type="ECO:0000256" key="1">
    <source>
        <dbReference type="SAM" id="MobiDB-lite"/>
    </source>
</evidence>
<organism evidence="3 4">
    <name type="scientific">Owenia fusiformis</name>
    <name type="common">Polychaete worm</name>
    <dbReference type="NCBI Taxonomy" id="6347"/>
    <lineage>
        <taxon>Eukaryota</taxon>
        <taxon>Metazoa</taxon>
        <taxon>Spiralia</taxon>
        <taxon>Lophotrochozoa</taxon>
        <taxon>Annelida</taxon>
        <taxon>Polychaeta</taxon>
        <taxon>Sedentaria</taxon>
        <taxon>Canalipalpata</taxon>
        <taxon>Sabellida</taxon>
        <taxon>Oweniida</taxon>
        <taxon>Oweniidae</taxon>
        <taxon>Owenia</taxon>
    </lineage>
</organism>
<accession>A0A8S4PLC8</accession>
<gene>
    <name evidence="3" type="ORF">OFUS_LOCUS17314</name>
</gene>
<dbReference type="PANTHER" id="PTHR12121:SF34">
    <property type="entry name" value="PROTEIN ANGEL"/>
    <property type="match status" value="1"/>
</dbReference>
<feature type="region of interest" description="Disordered" evidence="1">
    <location>
        <begin position="1"/>
        <end position="57"/>
    </location>
</feature>
<dbReference type="EMBL" id="CAIIXF020000008">
    <property type="protein sequence ID" value="CAH1792341.1"/>
    <property type="molecule type" value="Genomic_DNA"/>
</dbReference>
<dbReference type="OrthoDB" id="10253982at2759"/>
<comment type="caution">
    <text evidence="3">The sequence shown here is derived from an EMBL/GenBank/DDBJ whole genome shotgun (WGS) entry which is preliminary data.</text>
</comment>
<sequence length="535" mass="61465">RSFNVQSRSSEYRVSPTHRYNTQASSSEYKATNQCSSSTRTYHTGVSEPDKSLPHRRDAVTPIGKQLYRQGIKFNNTSGGRSNPNMFTFKVMSYNVLAQNLLEDNSDLYQHCKPEYLEWEFRKENILSQITSKSPDVVCLQEVNEKHCETFFKKKLKAKGYDGHFKKRTGDKKDGCAIFYNPSRFEHVESIPVDYLHDGAYNLDRDNIALITLLRPIKQYLGPHKPPIYYNEDILVCVANTHLLFNPRRGDVKLAQMMVLLAQLDKIAYRGRRNHNEDIYHPVIMCGDFNTEPFTPLYKFILKGSIQYEGMNGGLVCHKNRAGQTIPQTLIPEEVGISDQCLYKEVHAKRATDVIYETMKKEQALMTAGSHTHVAHQGGRNSPFQNPTHIPSLMVQNPAIITSSTCQPPIHVEPTPQTFASGVLSHCFNFGTVYRHFRQLKPGRRGEPEVTTHHQRACETVDYIFYSVKQSNMDPRRPSRYDERMYDDVIEDRLELLSYLEMYTKGAYEYAGGIPNRYASSDHVPLHSVFRLKID</sequence>
<protein>
    <recommendedName>
        <fullName evidence="2">Endonuclease/exonuclease/phosphatase domain-containing protein</fullName>
    </recommendedName>
</protein>
<reference evidence="3" key="1">
    <citation type="submission" date="2022-03" db="EMBL/GenBank/DDBJ databases">
        <authorList>
            <person name="Martin C."/>
        </authorList>
    </citation>
    <scope>NUCLEOTIDE SEQUENCE</scope>
</reference>
<dbReference type="PANTHER" id="PTHR12121">
    <property type="entry name" value="CARBON CATABOLITE REPRESSOR PROTEIN 4"/>
    <property type="match status" value="1"/>
</dbReference>
<feature type="compositionally biased region" description="Basic and acidic residues" evidence="1">
    <location>
        <begin position="48"/>
        <end position="57"/>
    </location>
</feature>
<dbReference type="InterPro" id="IPR050410">
    <property type="entry name" value="CCR4/nocturin_mRNA_transcr"/>
</dbReference>
<dbReference type="Pfam" id="PF03372">
    <property type="entry name" value="Exo_endo_phos"/>
    <property type="match status" value="1"/>
</dbReference>
<feature type="compositionally biased region" description="Polar residues" evidence="1">
    <location>
        <begin position="18"/>
        <end position="44"/>
    </location>
</feature>
<proteinExistence type="predicted"/>
<keyword evidence="4" id="KW-1185">Reference proteome</keyword>
<dbReference type="AlphaFoldDB" id="A0A8S4PLC8"/>
<dbReference type="Gene3D" id="3.60.10.10">
    <property type="entry name" value="Endonuclease/exonuclease/phosphatase"/>
    <property type="match status" value="1"/>
</dbReference>